<feature type="transmembrane region" description="Helical" evidence="8">
    <location>
        <begin position="513"/>
        <end position="532"/>
    </location>
</feature>
<evidence type="ECO:0000256" key="2">
    <source>
        <dbReference type="ARBA" id="ARBA00005808"/>
    </source>
</evidence>
<comment type="caution">
    <text evidence="9">The sequence shown here is derived from an EMBL/GenBank/DDBJ whole genome shotgun (WGS) entry which is preliminary data.</text>
</comment>
<keyword evidence="3" id="KW-1003">Cell membrane</keyword>
<keyword evidence="10" id="KW-1185">Reference proteome</keyword>
<dbReference type="PANTHER" id="PTHR10010">
    <property type="entry name" value="SOLUTE CARRIER FAMILY 34 SODIUM PHOSPHATE , MEMBER 2-RELATED"/>
    <property type="match status" value="1"/>
</dbReference>
<sequence length="754" mass="83082">MSDKQRDNLGYTSAYDEPPPQYNGKEKGGDYMVESGPVVEVEVDEEDPWKVSNLKQDYKPWDELNTKEKWIRGIMYPVKLILVLGFLYLFICSLDFLSSAFKLLGGKKAGEVFRNSDILTNPVAGLMMGVLVTVLVQSSSTSTSIIISMVAAGIVNPPKVAVPIIMGANIGTSVTNTIVAMGQITNKNDFRRAFAGATVHDMFNWMSVIVLLPLEVITGYLFKMSTALVESMHLNDPTLKNETRDVNQDLLKVITKPFTSLIISVSSSGITKIAQGEGVDTIMKFCCDDTKPDKCCSETLKDSTEYTTGAKFYNQTQKQDICEAVDNSCAKSISSPPQSIRMSNCTTVPWKTETTALNSLDCSQLGGTANEIACCSSEWETFKNTTRNATSQQQFNMCNSINSTCFLTSDVYGQCTSSLMNAKNIQQFDCTAWAKQVAEKSCYKECEFLFRDTHTYEGGPLTDEGIGGILLVISLTLLCVCLLAIVKVLHSLLQGPMANVIKKFVNANFPGKCGYFTGYLAILLGAGFTILVQSSSIFTSTLTPLVGIGVIELDRMYPLTLGSNIGTTFTGILAALSQTGDDIVPALEIAFCHLFFNISGILIFYPFPFFRPAIPAAKFLGNTTAKYRWFAIVYLICMFFAFPAIVFGLSIIDTWMLMILVPIAVVSVLVGIIKCIQAKRRKVLPKKLQDWKFLPEPMRSLRPFDNCMKKICFCKRFQTELPADDHVRNGIDGKGVVNNGFDNVASDKDYSTNL</sequence>
<organism evidence="9 10">
    <name type="scientific">Littorina saxatilis</name>
    <dbReference type="NCBI Taxonomy" id="31220"/>
    <lineage>
        <taxon>Eukaryota</taxon>
        <taxon>Metazoa</taxon>
        <taxon>Spiralia</taxon>
        <taxon>Lophotrochozoa</taxon>
        <taxon>Mollusca</taxon>
        <taxon>Gastropoda</taxon>
        <taxon>Caenogastropoda</taxon>
        <taxon>Littorinimorpha</taxon>
        <taxon>Littorinoidea</taxon>
        <taxon>Littorinidae</taxon>
        <taxon>Littorina</taxon>
    </lineage>
</organism>
<feature type="transmembrane region" description="Helical" evidence="8">
    <location>
        <begin position="655"/>
        <end position="676"/>
    </location>
</feature>
<evidence type="ECO:0000313" key="9">
    <source>
        <dbReference type="EMBL" id="KAK7103201.1"/>
    </source>
</evidence>
<evidence type="ECO:0000256" key="1">
    <source>
        <dbReference type="ARBA" id="ARBA00004424"/>
    </source>
</evidence>
<name>A0AAN9GCF0_9CAEN</name>
<dbReference type="InterPro" id="IPR003841">
    <property type="entry name" value="Na/Pi_transpt"/>
</dbReference>
<dbReference type="Proteomes" id="UP001374579">
    <property type="component" value="Unassembled WGS sequence"/>
</dbReference>
<dbReference type="GO" id="GO:0016324">
    <property type="term" value="C:apical plasma membrane"/>
    <property type="evidence" value="ECO:0007669"/>
    <property type="project" value="UniProtKB-SubCell"/>
</dbReference>
<reference evidence="9 10" key="1">
    <citation type="submission" date="2024-02" db="EMBL/GenBank/DDBJ databases">
        <title>Chromosome-scale genome assembly of the rough periwinkle Littorina saxatilis.</title>
        <authorList>
            <person name="De Jode A."/>
            <person name="Faria R."/>
            <person name="Formenti G."/>
            <person name="Sims Y."/>
            <person name="Smith T.P."/>
            <person name="Tracey A."/>
            <person name="Wood J.M.D."/>
            <person name="Zagrodzka Z.B."/>
            <person name="Johannesson K."/>
            <person name="Butlin R.K."/>
            <person name="Leder E.H."/>
        </authorList>
    </citation>
    <scope>NUCLEOTIDE SEQUENCE [LARGE SCALE GENOMIC DNA]</scope>
    <source>
        <strain evidence="9">Snail1</strain>
        <tissue evidence="9">Muscle</tissue>
    </source>
</reference>
<feature type="transmembrane region" description="Helical" evidence="8">
    <location>
        <begin position="202"/>
        <end position="222"/>
    </location>
</feature>
<feature type="transmembrane region" description="Helical" evidence="8">
    <location>
        <begin position="160"/>
        <end position="181"/>
    </location>
</feature>
<feature type="transmembrane region" description="Helical" evidence="8">
    <location>
        <begin position="627"/>
        <end position="649"/>
    </location>
</feature>
<proteinExistence type="inferred from homology"/>
<evidence type="ECO:0000313" key="10">
    <source>
        <dbReference type="Proteomes" id="UP001374579"/>
    </source>
</evidence>
<dbReference type="PANTHER" id="PTHR10010:SF46">
    <property type="entry name" value="SODIUM-DEPENDENT PHOSPHATE TRANSPORT PROTEIN 2B"/>
    <property type="match status" value="1"/>
</dbReference>
<feature type="region of interest" description="Disordered" evidence="7">
    <location>
        <begin position="1"/>
        <end position="29"/>
    </location>
</feature>
<evidence type="ECO:0000256" key="8">
    <source>
        <dbReference type="SAM" id="Phobius"/>
    </source>
</evidence>
<keyword evidence="5 8" id="KW-1133">Transmembrane helix</keyword>
<evidence type="ECO:0000256" key="3">
    <source>
        <dbReference type="ARBA" id="ARBA00022475"/>
    </source>
</evidence>
<evidence type="ECO:0000256" key="7">
    <source>
        <dbReference type="SAM" id="MobiDB-lite"/>
    </source>
</evidence>
<feature type="transmembrane region" description="Helical" evidence="8">
    <location>
        <begin position="74"/>
        <end position="97"/>
    </location>
</feature>
<dbReference type="GO" id="GO:0005436">
    <property type="term" value="F:sodium:phosphate symporter activity"/>
    <property type="evidence" value="ECO:0007669"/>
    <property type="project" value="InterPro"/>
</dbReference>
<comment type="subcellular location">
    <subcellularLocation>
        <location evidence="1">Apical cell membrane</location>
        <topology evidence="1">Multi-pass membrane protein</topology>
    </subcellularLocation>
</comment>
<feature type="transmembrane region" description="Helical" evidence="8">
    <location>
        <begin position="469"/>
        <end position="493"/>
    </location>
</feature>
<dbReference type="AlphaFoldDB" id="A0AAN9GCF0"/>
<keyword evidence="6 8" id="KW-0472">Membrane</keyword>
<dbReference type="EMBL" id="JBAMIC010000008">
    <property type="protein sequence ID" value="KAK7103201.1"/>
    <property type="molecule type" value="Genomic_DNA"/>
</dbReference>
<evidence type="ECO:0000256" key="6">
    <source>
        <dbReference type="ARBA" id="ARBA00023136"/>
    </source>
</evidence>
<gene>
    <name evidence="9" type="ORF">V1264_018154</name>
</gene>
<dbReference type="Pfam" id="PF02690">
    <property type="entry name" value="Na_Pi_cotrans"/>
    <property type="match status" value="2"/>
</dbReference>
<dbReference type="GO" id="GO:0044341">
    <property type="term" value="P:sodium-dependent phosphate transport"/>
    <property type="evidence" value="ECO:0007669"/>
    <property type="project" value="InterPro"/>
</dbReference>
<feature type="transmembrane region" description="Helical" evidence="8">
    <location>
        <begin position="583"/>
        <end position="607"/>
    </location>
</feature>
<evidence type="ECO:0000256" key="4">
    <source>
        <dbReference type="ARBA" id="ARBA00022692"/>
    </source>
</evidence>
<accession>A0AAN9GCF0</accession>
<comment type="similarity">
    <text evidence="2">Belongs to the SLC34A transporter family.</text>
</comment>
<keyword evidence="4 8" id="KW-0812">Transmembrane</keyword>
<evidence type="ECO:0000256" key="5">
    <source>
        <dbReference type="ARBA" id="ARBA00022989"/>
    </source>
</evidence>
<protein>
    <submittedName>
        <fullName evidence="9">Uncharacterized protein</fullName>
    </submittedName>
</protein>